<evidence type="ECO:0000313" key="2">
    <source>
        <dbReference type="Proteomes" id="UP000034290"/>
    </source>
</evidence>
<organism evidence="1 2">
    <name type="scientific">Candidatus Giovannonibacteria bacterium GW2011_GWA2_53_7</name>
    <dbReference type="NCBI Taxonomy" id="1618650"/>
    <lineage>
        <taxon>Bacteria</taxon>
        <taxon>Candidatus Giovannoniibacteriota</taxon>
    </lineage>
</organism>
<proteinExistence type="predicted"/>
<dbReference type="Proteomes" id="UP000034290">
    <property type="component" value="Unassembled WGS sequence"/>
</dbReference>
<accession>A0A0G2APS8</accession>
<dbReference type="InterPro" id="IPR023346">
    <property type="entry name" value="Lysozyme-like_dom_sf"/>
</dbReference>
<evidence type="ECO:0008006" key="3">
    <source>
        <dbReference type="Google" id="ProtNLM"/>
    </source>
</evidence>
<dbReference type="SUPFAM" id="SSF53955">
    <property type="entry name" value="Lysozyme-like"/>
    <property type="match status" value="1"/>
</dbReference>
<reference evidence="1 2" key="1">
    <citation type="journal article" date="2015" name="Nature">
        <title>rRNA introns, odd ribosomes, and small enigmatic genomes across a large radiation of phyla.</title>
        <authorList>
            <person name="Brown C.T."/>
            <person name="Hug L.A."/>
            <person name="Thomas B.C."/>
            <person name="Sharon I."/>
            <person name="Castelle C.J."/>
            <person name="Singh A."/>
            <person name="Wilkins M.J."/>
            <person name="Williams K.H."/>
            <person name="Banfield J.F."/>
        </authorList>
    </citation>
    <scope>NUCLEOTIDE SEQUENCE [LARGE SCALE GENOMIC DNA]</scope>
</reference>
<dbReference type="Gene3D" id="1.10.530.10">
    <property type="match status" value="1"/>
</dbReference>
<protein>
    <recommendedName>
        <fullName evidence="3">Transglycosylase SLT domain-containing protein</fullName>
    </recommendedName>
</protein>
<gene>
    <name evidence="1" type="ORF">UY81_C0063G0008</name>
</gene>
<sequence length="111" mass="12405">MKVVEITSVASVEEAIAAEAKAEGVSPTLAKSIAFCESTNRQYIANGQVLRGKKNPADVGLFQINEKYHLEKSRELGFDIYTSEGNIGYAMWLLKNEGSRHWNPSRRCWQA</sequence>
<dbReference type="EMBL" id="LCRM01000063">
    <property type="protein sequence ID" value="KKW34749.1"/>
    <property type="molecule type" value="Genomic_DNA"/>
</dbReference>
<dbReference type="AlphaFoldDB" id="A0A0G2APS8"/>
<evidence type="ECO:0000313" key="1">
    <source>
        <dbReference type="EMBL" id="KKW34749.1"/>
    </source>
</evidence>
<name>A0A0G2APS8_9BACT</name>
<comment type="caution">
    <text evidence="1">The sequence shown here is derived from an EMBL/GenBank/DDBJ whole genome shotgun (WGS) entry which is preliminary data.</text>
</comment>